<protein>
    <submittedName>
        <fullName evidence="2">Unannotated protein</fullName>
    </submittedName>
</protein>
<organism evidence="2">
    <name type="scientific">freshwater metagenome</name>
    <dbReference type="NCBI Taxonomy" id="449393"/>
    <lineage>
        <taxon>unclassified sequences</taxon>
        <taxon>metagenomes</taxon>
        <taxon>ecological metagenomes</taxon>
    </lineage>
</organism>
<proteinExistence type="predicted"/>
<evidence type="ECO:0000313" key="2">
    <source>
        <dbReference type="EMBL" id="CAB4540917.1"/>
    </source>
</evidence>
<evidence type="ECO:0000259" key="1">
    <source>
        <dbReference type="Pfam" id="PF04248"/>
    </source>
</evidence>
<accession>A0A6J6BQI2</accession>
<dbReference type="InterPro" id="IPR007361">
    <property type="entry name" value="DUF427"/>
</dbReference>
<gene>
    <name evidence="2" type="ORF">UFOPK1493_00304</name>
</gene>
<dbReference type="EMBL" id="CAEZSR010000006">
    <property type="protein sequence ID" value="CAB4540917.1"/>
    <property type="molecule type" value="Genomic_DNA"/>
</dbReference>
<sequence length="151" mass="17071">MWDYPRPPAAVPSTDRIRVVHGGRVIADTTRAIRVLETSQPPAYYLPPDDVDLSCLVRTSRRTMCEWKGVASYWDLDLGDDRRIREAAWSYDDPVPAYRAIAGHLAFYAQVLDECWVDDERVAPNPGMFYGGWITSRVVGPFKGSAGTLHW</sequence>
<dbReference type="InterPro" id="IPR038694">
    <property type="entry name" value="DUF427_sf"/>
</dbReference>
<name>A0A6J6BQI2_9ZZZZ</name>
<reference evidence="2" key="1">
    <citation type="submission" date="2020-05" db="EMBL/GenBank/DDBJ databases">
        <authorList>
            <person name="Chiriac C."/>
            <person name="Salcher M."/>
            <person name="Ghai R."/>
            <person name="Kavagutti S V."/>
        </authorList>
    </citation>
    <scope>NUCLEOTIDE SEQUENCE</scope>
</reference>
<feature type="domain" description="DUF427" evidence="1">
    <location>
        <begin position="17"/>
        <end position="109"/>
    </location>
</feature>
<dbReference type="Pfam" id="PF04248">
    <property type="entry name" value="NTP_transf_9"/>
    <property type="match status" value="1"/>
</dbReference>
<dbReference type="AlphaFoldDB" id="A0A6J6BQI2"/>
<dbReference type="PANTHER" id="PTHR43058:SF1">
    <property type="entry name" value="DUF427 DOMAIN-CONTAINING PROTEIN"/>
    <property type="match status" value="1"/>
</dbReference>
<dbReference type="Gene3D" id="2.170.150.40">
    <property type="entry name" value="Domain of unknown function (DUF427)"/>
    <property type="match status" value="1"/>
</dbReference>
<dbReference type="PANTHER" id="PTHR43058">
    <property type="entry name" value="SLR0655 PROTEIN"/>
    <property type="match status" value="1"/>
</dbReference>